<dbReference type="RefSeq" id="WP_152289931.1">
    <property type="nucleotide sequence ID" value="NZ_VTPV01000005.1"/>
</dbReference>
<reference evidence="10 11" key="1">
    <citation type="journal article" date="2019" name="Stand. Genomic Sci.">
        <title>Draft Whole-Genome Sequence of a Novel Chryseobacterium viscerum Strain Isolated from Fresh Water at Dripping Springs, New Mexico.</title>
        <authorList>
            <person name="Kyndt J.A."/>
            <person name="Moore T.C."/>
        </authorList>
    </citation>
    <scope>NUCLEOTIDE SEQUENCE [LARGE SCALE GENOMIC DNA]</scope>
    <source>
        <strain evidence="10 11">DPS</strain>
    </source>
</reference>
<evidence type="ECO:0000256" key="7">
    <source>
        <dbReference type="ARBA" id="ARBA00023235"/>
    </source>
</evidence>
<dbReference type="NCBIfam" id="TIGR03462">
    <property type="entry name" value="CarR_dom_SF"/>
    <property type="match status" value="1"/>
</dbReference>
<keyword evidence="11" id="KW-1185">Reference proteome</keyword>
<evidence type="ECO:0000259" key="9">
    <source>
        <dbReference type="Pfam" id="PF18916"/>
    </source>
</evidence>
<comment type="pathway">
    <text evidence="2">Carotenoid biosynthesis.</text>
</comment>
<protein>
    <submittedName>
        <fullName evidence="10">Lycopene cyclase domain-containing protein</fullName>
    </submittedName>
</protein>
<feature type="transmembrane region" description="Helical" evidence="8">
    <location>
        <begin position="161"/>
        <end position="182"/>
    </location>
</feature>
<evidence type="ECO:0000256" key="4">
    <source>
        <dbReference type="ARBA" id="ARBA00022746"/>
    </source>
</evidence>
<keyword evidence="6 8" id="KW-0472">Membrane</keyword>
<keyword evidence="5 8" id="KW-1133">Transmembrane helix</keyword>
<dbReference type="Pfam" id="PF18916">
    <property type="entry name" value="Lycopene_cyc"/>
    <property type="match status" value="2"/>
</dbReference>
<evidence type="ECO:0000256" key="5">
    <source>
        <dbReference type="ARBA" id="ARBA00022989"/>
    </source>
</evidence>
<feature type="transmembrane region" description="Helical" evidence="8">
    <location>
        <begin position="79"/>
        <end position="96"/>
    </location>
</feature>
<evidence type="ECO:0000256" key="6">
    <source>
        <dbReference type="ARBA" id="ARBA00023136"/>
    </source>
</evidence>
<feature type="domain" description="Lycopene cyclase" evidence="9">
    <location>
        <begin position="130"/>
        <end position="223"/>
    </location>
</feature>
<organism evidence="10 11">
    <name type="scientific">Chryseobacterium viscerum</name>
    <dbReference type="NCBI Taxonomy" id="1037377"/>
    <lineage>
        <taxon>Bacteria</taxon>
        <taxon>Pseudomonadati</taxon>
        <taxon>Bacteroidota</taxon>
        <taxon>Flavobacteriia</taxon>
        <taxon>Flavobacteriales</taxon>
        <taxon>Weeksellaceae</taxon>
        <taxon>Chryseobacterium group</taxon>
        <taxon>Chryseobacterium</taxon>
    </lineage>
</organism>
<evidence type="ECO:0000313" key="10">
    <source>
        <dbReference type="EMBL" id="KAB1230843.1"/>
    </source>
</evidence>
<evidence type="ECO:0000256" key="1">
    <source>
        <dbReference type="ARBA" id="ARBA00004141"/>
    </source>
</evidence>
<proteinExistence type="predicted"/>
<feature type="transmembrane region" description="Helical" evidence="8">
    <location>
        <begin position="34"/>
        <end position="52"/>
    </location>
</feature>
<feature type="transmembrane region" description="Helical" evidence="8">
    <location>
        <begin position="108"/>
        <end position="125"/>
    </location>
</feature>
<accession>A0A5N4BR04</accession>
<evidence type="ECO:0000313" key="11">
    <source>
        <dbReference type="Proteomes" id="UP000326384"/>
    </source>
</evidence>
<sequence length="229" mass="26804">MMSYTYILINFFTVIICFLASFDRRIQFNKHFGTFLLSSTIVAVPFILWDIWFTKMGVWWFDVQYTLGVKIAGLPIEEWLFFYCIPFACVFTYYCLEKFFNLEWADLFNNLIVFTAVIVLAVTGLLFYEKIYTLLTVVVTILTLCYLHFVAKKEWIGRASFVYFILMPGFFAVNGILTGSVIPSPVVNYNPDDFMGIRMTTIPVEDAVYGYSQFLLNIYFFKKLTKNEK</sequence>
<feature type="transmembrane region" description="Helical" evidence="8">
    <location>
        <begin position="202"/>
        <end position="221"/>
    </location>
</feature>
<feature type="domain" description="Lycopene cyclase" evidence="9">
    <location>
        <begin position="4"/>
        <end position="96"/>
    </location>
</feature>
<name>A0A5N4BR04_9FLAO</name>
<evidence type="ECO:0000256" key="3">
    <source>
        <dbReference type="ARBA" id="ARBA00022692"/>
    </source>
</evidence>
<keyword evidence="3 8" id="KW-0812">Transmembrane</keyword>
<evidence type="ECO:0000256" key="8">
    <source>
        <dbReference type="SAM" id="Phobius"/>
    </source>
</evidence>
<comment type="subcellular location">
    <subcellularLocation>
        <location evidence="1">Membrane</location>
        <topology evidence="1">Multi-pass membrane protein</topology>
    </subcellularLocation>
</comment>
<dbReference type="EMBL" id="VTPV01000005">
    <property type="protein sequence ID" value="KAB1230843.1"/>
    <property type="molecule type" value="Genomic_DNA"/>
</dbReference>
<feature type="transmembrane region" description="Helical" evidence="8">
    <location>
        <begin position="131"/>
        <end position="149"/>
    </location>
</feature>
<gene>
    <name evidence="10" type="ORF">F8D52_10645</name>
</gene>
<comment type="caution">
    <text evidence="10">The sequence shown here is derived from an EMBL/GenBank/DDBJ whole genome shotgun (WGS) entry which is preliminary data.</text>
</comment>
<keyword evidence="4" id="KW-0125">Carotenoid biosynthesis</keyword>
<keyword evidence="7" id="KW-0413">Isomerase</keyword>
<dbReference type="InterPro" id="IPR017825">
    <property type="entry name" value="Lycopene_cyclase_dom"/>
</dbReference>
<evidence type="ECO:0000256" key="2">
    <source>
        <dbReference type="ARBA" id="ARBA00004829"/>
    </source>
</evidence>
<dbReference type="Proteomes" id="UP000326384">
    <property type="component" value="Unassembled WGS sequence"/>
</dbReference>
<feature type="transmembrane region" description="Helical" evidence="8">
    <location>
        <begin position="6"/>
        <end position="22"/>
    </location>
</feature>